<dbReference type="InterPro" id="IPR036691">
    <property type="entry name" value="Endo/exonu/phosph_ase_sf"/>
</dbReference>
<reference evidence="1" key="1">
    <citation type="journal article" date="2023" name="Plant Biotechnol. J.">
        <title>Chromosome-level wild Hevea brasiliensis genome provides new tools for genomic-assisted breeding and valuable loci to elevate rubber yield.</title>
        <authorList>
            <person name="Cheng H."/>
            <person name="Song X."/>
            <person name="Hu Y."/>
            <person name="Wu T."/>
            <person name="Yang Q."/>
            <person name="An Z."/>
            <person name="Feng S."/>
            <person name="Deng Z."/>
            <person name="Wu W."/>
            <person name="Zeng X."/>
            <person name="Tu M."/>
            <person name="Wang X."/>
            <person name="Huang H."/>
        </authorList>
    </citation>
    <scope>NUCLEOTIDE SEQUENCE</scope>
    <source>
        <strain evidence="1">MT/VB/25A 57/8</strain>
    </source>
</reference>
<evidence type="ECO:0000313" key="2">
    <source>
        <dbReference type="Proteomes" id="UP001174677"/>
    </source>
</evidence>
<dbReference type="EMBL" id="JARPOI010000009">
    <property type="protein sequence ID" value="KAJ9173186.1"/>
    <property type="molecule type" value="Genomic_DNA"/>
</dbReference>
<protein>
    <recommendedName>
        <fullName evidence="3">Endonuclease/exonuclease/phosphatase domain-containing protein</fullName>
    </recommendedName>
</protein>
<proteinExistence type="predicted"/>
<organism evidence="1 2">
    <name type="scientific">Hevea brasiliensis</name>
    <name type="common">Para rubber tree</name>
    <name type="synonym">Siphonia brasiliensis</name>
    <dbReference type="NCBI Taxonomy" id="3981"/>
    <lineage>
        <taxon>Eukaryota</taxon>
        <taxon>Viridiplantae</taxon>
        <taxon>Streptophyta</taxon>
        <taxon>Embryophyta</taxon>
        <taxon>Tracheophyta</taxon>
        <taxon>Spermatophyta</taxon>
        <taxon>Magnoliopsida</taxon>
        <taxon>eudicotyledons</taxon>
        <taxon>Gunneridae</taxon>
        <taxon>Pentapetalae</taxon>
        <taxon>rosids</taxon>
        <taxon>fabids</taxon>
        <taxon>Malpighiales</taxon>
        <taxon>Euphorbiaceae</taxon>
        <taxon>Crotonoideae</taxon>
        <taxon>Micrandreae</taxon>
        <taxon>Hevea</taxon>
    </lineage>
</organism>
<dbReference type="PANTHER" id="PTHR35218">
    <property type="entry name" value="RNASE H DOMAIN-CONTAINING PROTEIN"/>
    <property type="match status" value="1"/>
</dbReference>
<dbReference type="Gene3D" id="3.60.10.10">
    <property type="entry name" value="Endonuclease/exonuclease/phosphatase"/>
    <property type="match status" value="1"/>
</dbReference>
<dbReference type="Proteomes" id="UP001174677">
    <property type="component" value="Chromosome 9"/>
</dbReference>
<keyword evidence="2" id="KW-1185">Reference proteome</keyword>
<evidence type="ECO:0000313" key="1">
    <source>
        <dbReference type="EMBL" id="KAJ9173186.1"/>
    </source>
</evidence>
<gene>
    <name evidence="1" type="ORF">P3X46_016349</name>
</gene>
<name>A0ABQ9LYY4_HEVBR</name>
<evidence type="ECO:0008006" key="3">
    <source>
        <dbReference type="Google" id="ProtNLM"/>
    </source>
</evidence>
<dbReference type="PANTHER" id="PTHR35218:SF9">
    <property type="entry name" value="ENDONUCLEASE_EXONUCLEASE_PHOSPHATASE DOMAIN-CONTAINING PROTEIN"/>
    <property type="match status" value="1"/>
</dbReference>
<comment type="caution">
    <text evidence="1">The sequence shown here is derived from an EMBL/GenBank/DDBJ whole genome shotgun (WGS) entry which is preliminary data.</text>
</comment>
<dbReference type="SUPFAM" id="SSF56219">
    <property type="entry name" value="DNase I-like"/>
    <property type="match status" value="1"/>
</dbReference>
<sequence length="212" mass="24870">MSFFFWNCQGAGGASFLRTMRMYSQMYNPQILVLLEPRISGRKADLVIKKLGWPFSHRVEAMGFLRGIWILWQNGWSIKIKENNRQYVHMSVFEADSWSMDLTAIYGSPVANNRKFLWQNLINLGAKLEVPWRKGKRGSLRRGAGYRLFQRCFAELNLLDLGYKGPHFTWSRSGVWVRLDRALCNALWHMKFQEASVFHLPRMNSDHRPILL</sequence>
<accession>A0ABQ9LYY4</accession>